<evidence type="ECO:0000256" key="1">
    <source>
        <dbReference type="RuleBase" id="RU003494"/>
    </source>
</evidence>
<organism evidence="4 5">
    <name type="scientific">Paremcibacter congregatus</name>
    <dbReference type="NCBI Taxonomy" id="2043170"/>
    <lineage>
        <taxon>Bacteria</taxon>
        <taxon>Pseudomonadati</taxon>
        <taxon>Pseudomonadota</taxon>
        <taxon>Alphaproteobacteria</taxon>
        <taxon>Emcibacterales</taxon>
        <taxon>Emcibacteraceae</taxon>
        <taxon>Paremcibacter</taxon>
    </lineage>
</organism>
<evidence type="ECO:0000313" key="5">
    <source>
        <dbReference type="Proteomes" id="UP000229730"/>
    </source>
</evidence>
<feature type="domain" description="GST N-terminal" evidence="2">
    <location>
        <begin position="1"/>
        <end position="83"/>
    </location>
</feature>
<dbReference type="PANTHER" id="PTHR44051:SF2">
    <property type="entry name" value="HYPOTHETICAL GLUTATHIONE S-TRANSFERASE LIKE PROTEIN"/>
    <property type="match status" value="1"/>
</dbReference>
<proteinExistence type="inferred from homology"/>
<dbReference type="SFLD" id="SFLDG00358">
    <property type="entry name" value="Main_(cytGST)"/>
    <property type="match status" value="1"/>
</dbReference>
<dbReference type="PROSITE" id="PS50405">
    <property type="entry name" value="GST_CTER"/>
    <property type="match status" value="1"/>
</dbReference>
<dbReference type="InterPro" id="IPR040079">
    <property type="entry name" value="Glutathione_S-Trfase"/>
</dbReference>
<dbReference type="RefSeq" id="WP_099471212.1">
    <property type="nucleotide sequence ID" value="NZ_CP041025.1"/>
</dbReference>
<reference evidence="4 5" key="1">
    <citation type="submission" date="2017-10" db="EMBL/GenBank/DDBJ databases">
        <title>Frigbacter circumglobatus gen. nov. sp. nov., isolated from sediment cultured in situ.</title>
        <authorList>
            <person name="Zhao Z."/>
        </authorList>
    </citation>
    <scope>NUCLEOTIDE SEQUENCE [LARGE SCALE GENOMIC DNA]</scope>
    <source>
        <strain evidence="4 5">ZYL</strain>
    </source>
</reference>
<dbReference type="InterPro" id="IPR004045">
    <property type="entry name" value="Glutathione_S-Trfase_N"/>
</dbReference>
<dbReference type="Pfam" id="PF02798">
    <property type="entry name" value="GST_N"/>
    <property type="match status" value="1"/>
</dbReference>
<evidence type="ECO:0000259" key="2">
    <source>
        <dbReference type="PROSITE" id="PS50404"/>
    </source>
</evidence>
<dbReference type="PROSITE" id="PS50404">
    <property type="entry name" value="GST_NTER"/>
    <property type="match status" value="1"/>
</dbReference>
<sequence length="207" mass="23918">MFILHDNTESGNAYKARLLLSQLGLPFKTIQYDVTKGETRTAEYLSNINENGRIPVVQFEDGRCLAESNAILYYFAVGTDLFPEDKWHQAEVMKWLFFEQYSHEPFVAVAKYILTMLPEDSPRRAEIPSLHEKGYIALQIMENRLAAHDYLVEDRYSIADIALFAYTHKAAMGGFDLSTFPAILAWFRRIEQTPGFVAMYPEDWRKS</sequence>
<dbReference type="EMBL" id="PDEM01000009">
    <property type="protein sequence ID" value="PHZ85628.1"/>
    <property type="molecule type" value="Genomic_DNA"/>
</dbReference>
<dbReference type="SFLD" id="SFLDS00019">
    <property type="entry name" value="Glutathione_Transferase_(cytos"/>
    <property type="match status" value="1"/>
</dbReference>
<dbReference type="Gene3D" id="1.20.1050.10">
    <property type="match status" value="1"/>
</dbReference>
<dbReference type="InterPro" id="IPR010987">
    <property type="entry name" value="Glutathione-S-Trfase_C-like"/>
</dbReference>
<dbReference type="SFLD" id="SFLDG01151">
    <property type="entry name" value="Main.2:_Nu-like"/>
    <property type="match status" value="1"/>
</dbReference>
<dbReference type="AlphaFoldDB" id="A0A2G4YTG3"/>
<comment type="caution">
    <text evidence="4">The sequence shown here is derived from an EMBL/GenBank/DDBJ whole genome shotgun (WGS) entry which is preliminary data.</text>
</comment>
<dbReference type="CDD" id="cd03056">
    <property type="entry name" value="GST_N_4"/>
    <property type="match status" value="1"/>
</dbReference>
<dbReference type="SUPFAM" id="SSF52833">
    <property type="entry name" value="Thioredoxin-like"/>
    <property type="match status" value="1"/>
</dbReference>
<protein>
    <submittedName>
        <fullName evidence="4">Glutathione S-transferase</fullName>
    </submittedName>
</protein>
<dbReference type="PANTHER" id="PTHR44051">
    <property type="entry name" value="GLUTATHIONE S-TRANSFERASE-RELATED"/>
    <property type="match status" value="1"/>
</dbReference>
<dbReference type="Gene3D" id="3.40.30.10">
    <property type="entry name" value="Glutaredoxin"/>
    <property type="match status" value="1"/>
</dbReference>
<comment type="similarity">
    <text evidence="1">Belongs to the GST superfamily.</text>
</comment>
<evidence type="ECO:0000313" key="4">
    <source>
        <dbReference type="EMBL" id="PHZ85628.1"/>
    </source>
</evidence>
<dbReference type="Pfam" id="PF00043">
    <property type="entry name" value="GST_C"/>
    <property type="match status" value="1"/>
</dbReference>
<dbReference type="OrthoDB" id="9810080at2"/>
<dbReference type="InterPro" id="IPR004046">
    <property type="entry name" value="GST_C"/>
</dbReference>
<dbReference type="InterPro" id="IPR036282">
    <property type="entry name" value="Glutathione-S-Trfase_C_sf"/>
</dbReference>
<accession>A0A2G4YTG3</accession>
<dbReference type="GO" id="GO:0016740">
    <property type="term" value="F:transferase activity"/>
    <property type="evidence" value="ECO:0007669"/>
    <property type="project" value="UniProtKB-KW"/>
</dbReference>
<evidence type="ECO:0000259" key="3">
    <source>
        <dbReference type="PROSITE" id="PS50405"/>
    </source>
</evidence>
<name>A0A2G4YTG3_9PROT</name>
<dbReference type="Proteomes" id="UP000229730">
    <property type="component" value="Unassembled WGS sequence"/>
</dbReference>
<dbReference type="InterPro" id="IPR036249">
    <property type="entry name" value="Thioredoxin-like_sf"/>
</dbReference>
<keyword evidence="4" id="KW-0808">Transferase</keyword>
<keyword evidence="5" id="KW-1185">Reference proteome</keyword>
<gene>
    <name evidence="4" type="ORF">CRD36_02775</name>
</gene>
<dbReference type="InParanoid" id="A0A2G4YTG3"/>
<dbReference type="SUPFAM" id="SSF47616">
    <property type="entry name" value="GST C-terminal domain-like"/>
    <property type="match status" value="1"/>
</dbReference>
<feature type="domain" description="GST C-terminal" evidence="3">
    <location>
        <begin position="85"/>
        <end position="207"/>
    </location>
</feature>